<keyword evidence="1" id="KW-0812">Transmembrane</keyword>
<dbReference type="Proteomes" id="UP000078512">
    <property type="component" value="Unassembled WGS sequence"/>
</dbReference>
<keyword evidence="3" id="KW-1185">Reference proteome</keyword>
<accession>A0A197KJE2</accession>
<protein>
    <submittedName>
        <fullName evidence="2">Uncharacterized protein</fullName>
    </submittedName>
</protein>
<sequence length="206" mass="23891">MERYGTTLTEERKLLSTLNSAVEPCLLSSCSSSTSFLFFFFFLCLAHARNSHFIFFSSSLFIIVSLLTLCFLLLSFLLLLFPHTLSLTPFSFLLIIHIIISYPAYSFYQRPCTLYLLPNHPNRLPFFYSHPHYKIYHSQARNPCKLHLPPTLSSTSSLSYPLAKRTALNSDQVRLTTKHHPYHSPPPLPTYHFINHHHHHLPTLLF</sequence>
<gene>
    <name evidence="2" type="ORF">K457DRAFT_177188</name>
</gene>
<organism evidence="2 3">
    <name type="scientific">Linnemannia elongata AG-77</name>
    <dbReference type="NCBI Taxonomy" id="1314771"/>
    <lineage>
        <taxon>Eukaryota</taxon>
        <taxon>Fungi</taxon>
        <taxon>Fungi incertae sedis</taxon>
        <taxon>Mucoromycota</taxon>
        <taxon>Mortierellomycotina</taxon>
        <taxon>Mortierellomycetes</taxon>
        <taxon>Mortierellales</taxon>
        <taxon>Mortierellaceae</taxon>
        <taxon>Linnemannia</taxon>
    </lineage>
</organism>
<keyword evidence="1" id="KW-1133">Transmembrane helix</keyword>
<keyword evidence="1" id="KW-0472">Membrane</keyword>
<name>A0A197KJE2_9FUNG</name>
<feature type="transmembrane region" description="Helical" evidence="1">
    <location>
        <begin position="26"/>
        <end position="46"/>
    </location>
</feature>
<evidence type="ECO:0000313" key="3">
    <source>
        <dbReference type="Proteomes" id="UP000078512"/>
    </source>
</evidence>
<feature type="transmembrane region" description="Helical" evidence="1">
    <location>
        <begin position="87"/>
        <end position="108"/>
    </location>
</feature>
<dbReference type="AlphaFoldDB" id="A0A197KJE2"/>
<proteinExistence type="predicted"/>
<feature type="transmembrane region" description="Helical" evidence="1">
    <location>
        <begin position="53"/>
        <end position="81"/>
    </location>
</feature>
<evidence type="ECO:0000313" key="2">
    <source>
        <dbReference type="EMBL" id="OAQ36696.1"/>
    </source>
</evidence>
<evidence type="ECO:0000256" key="1">
    <source>
        <dbReference type="SAM" id="Phobius"/>
    </source>
</evidence>
<reference evidence="2 3" key="1">
    <citation type="submission" date="2016-05" db="EMBL/GenBank/DDBJ databases">
        <title>Genome sequencing reveals origins of a unique bacterial endosymbiosis in the earliest lineages of terrestrial Fungi.</title>
        <authorList>
            <consortium name="DOE Joint Genome Institute"/>
            <person name="Uehling J."/>
            <person name="Gryganskyi A."/>
            <person name="Hameed K."/>
            <person name="Tschaplinski T."/>
            <person name="Misztal P."/>
            <person name="Wu S."/>
            <person name="Desiro A."/>
            <person name="Vande Pol N."/>
            <person name="Du Z.-Y."/>
            <person name="Zienkiewicz A."/>
            <person name="Zienkiewicz K."/>
            <person name="Morin E."/>
            <person name="Tisserant E."/>
            <person name="Splivallo R."/>
            <person name="Hainaut M."/>
            <person name="Henrissat B."/>
            <person name="Ohm R."/>
            <person name="Kuo A."/>
            <person name="Yan J."/>
            <person name="Lipzen A."/>
            <person name="Nolan M."/>
            <person name="Labutti K."/>
            <person name="Barry K."/>
            <person name="Goldstein A."/>
            <person name="Labbe J."/>
            <person name="Schadt C."/>
            <person name="Tuskan G."/>
            <person name="Grigoriev I."/>
            <person name="Martin F."/>
            <person name="Vilgalys R."/>
            <person name="Bonito G."/>
        </authorList>
    </citation>
    <scope>NUCLEOTIDE SEQUENCE [LARGE SCALE GENOMIC DNA]</scope>
    <source>
        <strain evidence="2 3">AG-77</strain>
    </source>
</reference>
<dbReference type="EMBL" id="KV442011">
    <property type="protein sequence ID" value="OAQ36696.1"/>
    <property type="molecule type" value="Genomic_DNA"/>
</dbReference>